<organism evidence="3 4">
    <name type="scientific">Snodgrassella alvi</name>
    <dbReference type="NCBI Taxonomy" id="1196083"/>
    <lineage>
        <taxon>Bacteria</taxon>
        <taxon>Pseudomonadati</taxon>
        <taxon>Pseudomonadota</taxon>
        <taxon>Betaproteobacteria</taxon>
        <taxon>Neisseriales</taxon>
        <taxon>Neisseriaceae</taxon>
        <taxon>Snodgrassella</taxon>
    </lineage>
</organism>
<name>A0A2N9XBY9_9NEIS</name>
<protein>
    <recommendedName>
        <fullName evidence="2">Reverse transcriptase domain-containing protein</fullName>
    </recommendedName>
</protein>
<accession>A0A2N9XBY9</accession>
<evidence type="ECO:0000256" key="1">
    <source>
        <dbReference type="SAM" id="MobiDB-lite"/>
    </source>
</evidence>
<sequence length="429" mass="50157">MEKQAFSEITLSQILRKFFPKESVNNQQDTNTCNAVKMALERIENKPLFDEDSISSFSLKNNTVYQLNSLEAKIIERKIILNLKQVFNIQTVSRAAIVQRLKLILAECVPYMVYRLDIKQFFESFHSEVIEKTIYNDIRLSPQTRRLVKDLFGRYKSLKGSGCPRGLAISSVITEILMQNFDAAIRNIPNCFFYARYVDDIIIITSKTEDAKEFAGNIEKLLPMGLKFNKQKTEKVDHLGNKCKDNSSENKSKPPKNKNKDKELEDNSFEYLGYKYIIDKESTNNNKKIIVDMADKKCSKYRFKIIRAFYDFYRNKDSKLLEDRIKFLTCNYKITKNYGSTEVLAGIYFNYPEISEEQVEQGNLKKLDKLLQAMLLSNKSRLTKLISPLLKQEIKNNLIKYSFVQGHKKKTFIKFDPKRLAEIKKCWEH</sequence>
<dbReference type="EMBL" id="MEIP01000028">
    <property type="protein sequence ID" value="PIT44162.1"/>
    <property type="molecule type" value="Genomic_DNA"/>
</dbReference>
<dbReference type="InterPro" id="IPR000477">
    <property type="entry name" value="RT_dom"/>
</dbReference>
<dbReference type="AlphaFoldDB" id="A0A2N9XBY9"/>
<dbReference type="NCBIfam" id="NF041747">
    <property type="entry name" value="Drt3a"/>
    <property type="match status" value="1"/>
</dbReference>
<dbReference type="SUPFAM" id="SSF56672">
    <property type="entry name" value="DNA/RNA polymerases"/>
    <property type="match status" value="1"/>
</dbReference>
<feature type="domain" description="Reverse transcriptase" evidence="2">
    <location>
        <begin position="1"/>
        <end position="276"/>
    </location>
</feature>
<comment type="caution">
    <text evidence="3">The sequence shown here is derived from an EMBL/GenBank/DDBJ whole genome shotgun (WGS) entry which is preliminary data.</text>
</comment>
<dbReference type="Proteomes" id="UP000229970">
    <property type="component" value="Unassembled WGS sequence"/>
</dbReference>
<dbReference type="InterPro" id="IPR043502">
    <property type="entry name" value="DNA/RNA_pol_sf"/>
</dbReference>
<dbReference type="Pfam" id="PF00078">
    <property type="entry name" value="RVT_1"/>
    <property type="match status" value="1"/>
</dbReference>
<proteinExistence type="predicted"/>
<evidence type="ECO:0000313" key="4">
    <source>
        <dbReference type="Proteomes" id="UP000229970"/>
    </source>
</evidence>
<feature type="region of interest" description="Disordered" evidence="1">
    <location>
        <begin position="239"/>
        <end position="262"/>
    </location>
</feature>
<dbReference type="CDD" id="cd01646">
    <property type="entry name" value="RT_Bac_retron_I"/>
    <property type="match status" value="1"/>
</dbReference>
<dbReference type="PROSITE" id="PS50878">
    <property type="entry name" value="RT_POL"/>
    <property type="match status" value="1"/>
</dbReference>
<dbReference type="RefSeq" id="WP_100139502.1">
    <property type="nucleotide sequence ID" value="NZ_MEIP01000028.1"/>
</dbReference>
<evidence type="ECO:0000259" key="2">
    <source>
        <dbReference type="PROSITE" id="PS50878"/>
    </source>
</evidence>
<evidence type="ECO:0000313" key="3">
    <source>
        <dbReference type="EMBL" id="PIT44162.1"/>
    </source>
</evidence>
<reference evidence="3 4" key="1">
    <citation type="journal article" date="2017" name="MBio">
        <title>Type VI secretion-mediated competition in the bee gut microbiome.</title>
        <authorList>
            <person name="Steele M.I."/>
            <person name="Kwong W.K."/>
            <person name="Powell J.E."/>
            <person name="Whiteley M."/>
            <person name="Moran N.A."/>
        </authorList>
    </citation>
    <scope>NUCLEOTIDE SEQUENCE [LARGE SCALE GENOMIC DNA]</scope>
    <source>
        <strain evidence="3 4">Ruf1-X</strain>
    </source>
</reference>
<gene>
    <name evidence="3" type="ORF">BHC46_11020</name>
</gene>